<gene>
    <name evidence="1" type="ORF">BGZ97_010449</name>
</gene>
<organism evidence="1 2">
    <name type="scientific">Linnemannia gamsii</name>
    <dbReference type="NCBI Taxonomy" id="64522"/>
    <lineage>
        <taxon>Eukaryota</taxon>
        <taxon>Fungi</taxon>
        <taxon>Fungi incertae sedis</taxon>
        <taxon>Mucoromycota</taxon>
        <taxon>Mortierellomycotina</taxon>
        <taxon>Mortierellomycetes</taxon>
        <taxon>Mortierellales</taxon>
        <taxon>Mortierellaceae</taxon>
        <taxon>Linnemannia</taxon>
    </lineage>
</organism>
<protein>
    <submittedName>
        <fullName evidence="1">Uncharacterized protein</fullName>
    </submittedName>
</protein>
<proteinExistence type="predicted"/>
<sequence>SSEPRRHAQGFSSIVGAQLVYQGHSAPDRDPNPKWSVSNLLRDITPKSMLKDLTSIFSTPQSVPRTVIHKFVGYLEVKASELIWKNCCSVTAA</sequence>
<name>A0A9P6QKC8_9FUNG</name>
<dbReference type="OrthoDB" id="2374684at2759"/>
<reference evidence="1" key="1">
    <citation type="journal article" date="2020" name="Fungal Divers.">
        <title>Resolving the Mortierellaceae phylogeny through synthesis of multi-gene phylogenetics and phylogenomics.</title>
        <authorList>
            <person name="Vandepol N."/>
            <person name="Liber J."/>
            <person name="Desiro A."/>
            <person name="Na H."/>
            <person name="Kennedy M."/>
            <person name="Barry K."/>
            <person name="Grigoriev I.V."/>
            <person name="Miller A.N."/>
            <person name="O'Donnell K."/>
            <person name="Stajich J.E."/>
            <person name="Bonito G."/>
        </authorList>
    </citation>
    <scope>NUCLEOTIDE SEQUENCE</scope>
    <source>
        <strain evidence="1">NVP60</strain>
    </source>
</reference>
<dbReference type="Proteomes" id="UP000823405">
    <property type="component" value="Unassembled WGS sequence"/>
</dbReference>
<evidence type="ECO:0000313" key="1">
    <source>
        <dbReference type="EMBL" id="KAG0274738.1"/>
    </source>
</evidence>
<dbReference type="EMBL" id="JAAAIN010005396">
    <property type="protein sequence ID" value="KAG0274738.1"/>
    <property type="molecule type" value="Genomic_DNA"/>
</dbReference>
<comment type="caution">
    <text evidence="1">The sequence shown here is derived from an EMBL/GenBank/DDBJ whole genome shotgun (WGS) entry which is preliminary data.</text>
</comment>
<feature type="non-terminal residue" evidence="1">
    <location>
        <position position="1"/>
    </location>
</feature>
<keyword evidence="2" id="KW-1185">Reference proteome</keyword>
<evidence type="ECO:0000313" key="2">
    <source>
        <dbReference type="Proteomes" id="UP000823405"/>
    </source>
</evidence>
<dbReference type="AlphaFoldDB" id="A0A9P6QKC8"/>
<accession>A0A9P6QKC8</accession>